<feature type="non-terminal residue" evidence="2">
    <location>
        <position position="103"/>
    </location>
</feature>
<reference evidence="2" key="1">
    <citation type="submission" date="2021-06" db="EMBL/GenBank/DDBJ databases">
        <authorList>
            <person name="Hodson N. C."/>
            <person name="Mongue J. A."/>
            <person name="Jaron S. K."/>
        </authorList>
    </citation>
    <scope>NUCLEOTIDE SEQUENCE</scope>
</reference>
<dbReference type="EMBL" id="CAJVCH010476248">
    <property type="protein sequence ID" value="CAG7820361.1"/>
    <property type="molecule type" value="Genomic_DNA"/>
</dbReference>
<feature type="region of interest" description="Disordered" evidence="1">
    <location>
        <begin position="1"/>
        <end position="33"/>
    </location>
</feature>
<feature type="compositionally biased region" description="Polar residues" evidence="1">
    <location>
        <begin position="23"/>
        <end position="33"/>
    </location>
</feature>
<proteinExistence type="predicted"/>
<evidence type="ECO:0000256" key="1">
    <source>
        <dbReference type="SAM" id="MobiDB-lite"/>
    </source>
</evidence>
<evidence type="ECO:0000313" key="3">
    <source>
        <dbReference type="Proteomes" id="UP000708208"/>
    </source>
</evidence>
<dbReference type="AlphaFoldDB" id="A0A8J2P9W8"/>
<sequence length="103" mass="12085">MERLNSNIASASGSERTSRQPKELNSLSSCNSTNINYTDGYNFKEDPRYKNLCSNRRRTVTYQSFAPFKEDQDRVHSQLSQLLEYDFQRRTPLFRKSSSVEDF</sequence>
<organism evidence="2 3">
    <name type="scientific">Allacma fusca</name>
    <dbReference type="NCBI Taxonomy" id="39272"/>
    <lineage>
        <taxon>Eukaryota</taxon>
        <taxon>Metazoa</taxon>
        <taxon>Ecdysozoa</taxon>
        <taxon>Arthropoda</taxon>
        <taxon>Hexapoda</taxon>
        <taxon>Collembola</taxon>
        <taxon>Symphypleona</taxon>
        <taxon>Sminthuridae</taxon>
        <taxon>Allacma</taxon>
    </lineage>
</organism>
<gene>
    <name evidence="2" type="ORF">AFUS01_LOCUS30754</name>
</gene>
<dbReference type="Proteomes" id="UP000708208">
    <property type="component" value="Unassembled WGS sequence"/>
</dbReference>
<feature type="compositionally biased region" description="Polar residues" evidence="1">
    <location>
        <begin position="1"/>
        <end position="15"/>
    </location>
</feature>
<evidence type="ECO:0000313" key="2">
    <source>
        <dbReference type="EMBL" id="CAG7820361.1"/>
    </source>
</evidence>
<protein>
    <submittedName>
        <fullName evidence="2">Uncharacterized protein</fullName>
    </submittedName>
</protein>
<name>A0A8J2P9W8_9HEXA</name>
<keyword evidence="3" id="KW-1185">Reference proteome</keyword>
<comment type="caution">
    <text evidence="2">The sequence shown here is derived from an EMBL/GenBank/DDBJ whole genome shotgun (WGS) entry which is preliminary data.</text>
</comment>
<accession>A0A8J2P9W8</accession>